<dbReference type="Pfam" id="PF07690">
    <property type="entry name" value="MFS_1"/>
    <property type="match status" value="2"/>
</dbReference>
<organism evidence="7 8">
    <name type="scientific">Blastococcus jejuensis</name>
    <dbReference type="NCBI Taxonomy" id="351224"/>
    <lineage>
        <taxon>Bacteria</taxon>
        <taxon>Bacillati</taxon>
        <taxon>Actinomycetota</taxon>
        <taxon>Actinomycetes</taxon>
        <taxon>Geodermatophilales</taxon>
        <taxon>Geodermatophilaceae</taxon>
        <taxon>Blastococcus</taxon>
    </lineage>
</organism>
<evidence type="ECO:0000313" key="7">
    <source>
        <dbReference type="EMBL" id="GAA3168145.1"/>
    </source>
</evidence>
<evidence type="ECO:0000256" key="4">
    <source>
        <dbReference type="ARBA" id="ARBA00023136"/>
    </source>
</evidence>
<keyword evidence="4 5" id="KW-0472">Membrane</keyword>
<reference evidence="8" key="1">
    <citation type="journal article" date="2019" name="Int. J. Syst. Evol. Microbiol.">
        <title>The Global Catalogue of Microorganisms (GCM) 10K type strain sequencing project: providing services to taxonomists for standard genome sequencing and annotation.</title>
        <authorList>
            <consortium name="The Broad Institute Genomics Platform"/>
            <consortium name="The Broad Institute Genome Sequencing Center for Infectious Disease"/>
            <person name="Wu L."/>
            <person name="Ma J."/>
        </authorList>
    </citation>
    <scope>NUCLEOTIDE SEQUENCE [LARGE SCALE GENOMIC DNA]</scope>
    <source>
        <strain evidence="8">JCM 15614</strain>
    </source>
</reference>
<dbReference type="SUPFAM" id="SSF103473">
    <property type="entry name" value="MFS general substrate transporter"/>
    <property type="match status" value="1"/>
</dbReference>
<dbReference type="InterPro" id="IPR036259">
    <property type="entry name" value="MFS_trans_sf"/>
</dbReference>
<dbReference type="RefSeq" id="WP_344688812.1">
    <property type="nucleotide sequence ID" value="NZ_BAAAVV010000004.1"/>
</dbReference>
<dbReference type="PROSITE" id="PS50850">
    <property type="entry name" value="MFS"/>
    <property type="match status" value="1"/>
</dbReference>
<proteinExistence type="predicted"/>
<dbReference type="InterPro" id="IPR050327">
    <property type="entry name" value="Proton-linked_MCT"/>
</dbReference>
<protein>
    <recommendedName>
        <fullName evidence="6">Major facilitator superfamily (MFS) profile domain-containing protein</fullName>
    </recommendedName>
</protein>
<evidence type="ECO:0000256" key="1">
    <source>
        <dbReference type="ARBA" id="ARBA00004651"/>
    </source>
</evidence>
<feature type="domain" description="Major facilitator superfamily (MFS) profile" evidence="6">
    <location>
        <begin position="208"/>
        <end position="393"/>
    </location>
</feature>
<evidence type="ECO:0000313" key="8">
    <source>
        <dbReference type="Proteomes" id="UP001499924"/>
    </source>
</evidence>
<feature type="transmembrane region" description="Helical" evidence="5">
    <location>
        <begin position="299"/>
        <end position="320"/>
    </location>
</feature>
<feature type="transmembrane region" description="Helical" evidence="5">
    <location>
        <begin position="139"/>
        <end position="159"/>
    </location>
</feature>
<feature type="transmembrane region" description="Helical" evidence="5">
    <location>
        <begin position="17"/>
        <end position="37"/>
    </location>
</feature>
<sequence length="393" mass="38111">MTSADGGGGSGPWHRPVLAGAVANLAAGTLFGWSLVAQPAADALGMSRASASAVFATAIVVFAVVLLVLAPVQRRSGPRRLLHVAAAAGGGGLLLAATAQHPVVLLLGIGILFGGANGLAYGVAVWLAAQVPGSRRGSATGLVVGAYAAGPVLLGLVAPPALDAFGWRPCVAVVAMAVAVLLTVAAALTPGGRPGKGRPSRPHPVPHRDVVLLWIVFAGGTAPGLMLFAHAVTVAGDRGLSARAAGLAVSALAAGNLLGRLTAGVWSDRIGRLPALGVALTTGAVSTVVVAPASSSAPVLAGFLGTGLAYGAVSALVPAATADRVGAASFSAAYGAVFTGWGCAGLLAPVAGGWLIGLSGRTPALLTLAAAPLIAAAVAVVLLTRRARAAAPS</sequence>
<feature type="transmembrane region" description="Helical" evidence="5">
    <location>
        <begin position="210"/>
        <end position="232"/>
    </location>
</feature>
<dbReference type="Proteomes" id="UP001499924">
    <property type="component" value="Unassembled WGS sequence"/>
</dbReference>
<keyword evidence="3 5" id="KW-1133">Transmembrane helix</keyword>
<feature type="transmembrane region" description="Helical" evidence="5">
    <location>
        <begin position="332"/>
        <end position="356"/>
    </location>
</feature>
<evidence type="ECO:0000256" key="3">
    <source>
        <dbReference type="ARBA" id="ARBA00022989"/>
    </source>
</evidence>
<dbReference type="InterPro" id="IPR020846">
    <property type="entry name" value="MFS_dom"/>
</dbReference>
<evidence type="ECO:0000256" key="2">
    <source>
        <dbReference type="ARBA" id="ARBA00022692"/>
    </source>
</evidence>
<dbReference type="Gene3D" id="1.20.1250.20">
    <property type="entry name" value="MFS general substrate transporter like domains"/>
    <property type="match status" value="2"/>
</dbReference>
<comment type="caution">
    <text evidence="7">The sequence shown here is derived from an EMBL/GenBank/DDBJ whole genome shotgun (WGS) entry which is preliminary data.</text>
</comment>
<keyword evidence="2 5" id="KW-0812">Transmembrane</keyword>
<accession>A0ABP6P539</accession>
<keyword evidence="8" id="KW-1185">Reference proteome</keyword>
<feature type="transmembrane region" description="Helical" evidence="5">
    <location>
        <begin position="49"/>
        <end position="69"/>
    </location>
</feature>
<feature type="transmembrane region" description="Helical" evidence="5">
    <location>
        <begin position="273"/>
        <end position="293"/>
    </location>
</feature>
<evidence type="ECO:0000259" key="6">
    <source>
        <dbReference type="PROSITE" id="PS50850"/>
    </source>
</evidence>
<feature type="transmembrane region" description="Helical" evidence="5">
    <location>
        <begin position="165"/>
        <end position="189"/>
    </location>
</feature>
<gene>
    <name evidence="7" type="ORF">GCM10010531_21190</name>
</gene>
<feature type="transmembrane region" description="Helical" evidence="5">
    <location>
        <begin position="362"/>
        <end position="383"/>
    </location>
</feature>
<feature type="transmembrane region" description="Helical" evidence="5">
    <location>
        <begin position="105"/>
        <end position="127"/>
    </location>
</feature>
<dbReference type="InterPro" id="IPR011701">
    <property type="entry name" value="MFS"/>
</dbReference>
<dbReference type="PANTHER" id="PTHR11360">
    <property type="entry name" value="MONOCARBOXYLATE TRANSPORTER"/>
    <property type="match status" value="1"/>
</dbReference>
<feature type="transmembrane region" description="Helical" evidence="5">
    <location>
        <begin position="244"/>
        <end position="261"/>
    </location>
</feature>
<dbReference type="PANTHER" id="PTHR11360:SF304">
    <property type="entry name" value="MFS DOMAIN-CONTAINING PROTEIN"/>
    <property type="match status" value="1"/>
</dbReference>
<dbReference type="EMBL" id="BAAAVV010000004">
    <property type="protein sequence ID" value="GAA3168145.1"/>
    <property type="molecule type" value="Genomic_DNA"/>
</dbReference>
<evidence type="ECO:0000256" key="5">
    <source>
        <dbReference type="SAM" id="Phobius"/>
    </source>
</evidence>
<name>A0ABP6P539_9ACTN</name>
<comment type="subcellular location">
    <subcellularLocation>
        <location evidence="1">Cell membrane</location>
        <topology evidence="1">Multi-pass membrane protein</topology>
    </subcellularLocation>
</comment>